<protein>
    <submittedName>
        <fullName evidence="1">Uncharacterized protein</fullName>
    </submittedName>
</protein>
<reference evidence="1 2" key="1">
    <citation type="submission" date="2015-03" db="EMBL/GenBank/DDBJ databases">
        <authorList>
            <consortium name="Pathogen Informatics"/>
            <person name="Murphy D."/>
        </authorList>
    </citation>
    <scope>NUCLEOTIDE SEQUENCE [LARGE SCALE GENOMIC DNA]</scope>
    <source>
        <strain evidence="1 2">IP27818</strain>
    </source>
</reference>
<accession>A0A9P1PUJ8</accession>
<dbReference type="EMBL" id="CPZF01000003">
    <property type="protein sequence ID" value="CNF49830.1"/>
    <property type="molecule type" value="Genomic_DNA"/>
</dbReference>
<sequence length="400" mass="45889">MKINNVSVSGVNVNNECDLYNKLTTKVEYVIHMKNEFSDIFLNVIATPAKKTKGEFHNLKEAVMKAVDVDDIISKVNSYLMIGTGTKYKSFVENVKLAMQNNDSDICKGYDLLESKKGIYQLALKQGMKLDAASPEDSNNKNYHECNKSKVQMLNRMRSEDYESVNLAKENISRTQDKLIKLMGLYCITRGLVAMHNRLFESNVFHGVNLMMNKDIILKDRMAAVNDVTILKEQVREIEMLMIPYEKEIILNLNLLPTFHEKSEPMQCKEDANALQLINSMLIKLFNKQDTLWTRLINAIASLLFSDLFKSKENENMQSTKNLLELRELITELRKKPGYGCVVRAKWLYGLVTQILVKGTPAQYPFDPLNVLSPDRKVWLELQKEWLKSLDSKLAESNSP</sequence>
<dbReference type="RefSeq" id="WP_050158150.1">
    <property type="nucleotide sequence ID" value="NZ_CGBV01000002.1"/>
</dbReference>
<proteinExistence type="predicted"/>
<comment type="caution">
    <text evidence="1">The sequence shown here is derived from an EMBL/GenBank/DDBJ whole genome shotgun (WGS) entry which is preliminary data.</text>
</comment>
<evidence type="ECO:0000313" key="2">
    <source>
        <dbReference type="Proteomes" id="UP000041356"/>
    </source>
</evidence>
<gene>
    <name evidence="1" type="ORF">ERS137939_01649</name>
</gene>
<organism evidence="1 2">
    <name type="scientific">Yersinia enterocolitica</name>
    <dbReference type="NCBI Taxonomy" id="630"/>
    <lineage>
        <taxon>Bacteria</taxon>
        <taxon>Pseudomonadati</taxon>
        <taxon>Pseudomonadota</taxon>
        <taxon>Gammaproteobacteria</taxon>
        <taxon>Enterobacterales</taxon>
        <taxon>Yersiniaceae</taxon>
        <taxon>Yersinia</taxon>
    </lineage>
</organism>
<evidence type="ECO:0000313" key="1">
    <source>
        <dbReference type="EMBL" id="CNF49830.1"/>
    </source>
</evidence>
<name>A0A9P1PUJ8_YEREN</name>
<dbReference type="AlphaFoldDB" id="A0A9P1PUJ8"/>
<dbReference type="Proteomes" id="UP000041356">
    <property type="component" value="Unassembled WGS sequence"/>
</dbReference>